<dbReference type="EMBL" id="HBGL01007096">
    <property type="protein sequence ID" value="CAD9295596.1"/>
    <property type="molecule type" value="Transcribed_RNA"/>
</dbReference>
<name>A0A7S1VCZ7_9EUKA</name>
<accession>A0A7S1VCZ7</accession>
<feature type="compositionally biased region" description="Polar residues" evidence="1">
    <location>
        <begin position="84"/>
        <end position="93"/>
    </location>
</feature>
<organism evidence="2">
    <name type="scientific">Sexangularia sp. CB-2014</name>
    <dbReference type="NCBI Taxonomy" id="1486929"/>
    <lineage>
        <taxon>Eukaryota</taxon>
        <taxon>Amoebozoa</taxon>
        <taxon>Tubulinea</taxon>
        <taxon>Elardia</taxon>
        <taxon>Arcellinida</taxon>
        <taxon>Arcellinida incertae sedis</taxon>
        <taxon>Sexangularia</taxon>
    </lineage>
</organism>
<proteinExistence type="predicted"/>
<gene>
    <name evidence="2" type="ORF">SSP0437_LOCUS5472</name>
</gene>
<reference evidence="2" key="1">
    <citation type="submission" date="2021-01" db="EMBL/GenBank/DDBJ databases">
        <authorList>
            <person name="Corre E."/>
            <person name="Pelletier E."/>
            <person name="Niang G."/>
            <person name="Scheremetjew M."/>
            <person name="Finn R."/>
            <person name="Kale V."/>
            <person name="Holt S."/>
            <person name="Cochrane G."/>
            <person name="Meng A."/>
            <person name="Brown T."/>
            <person name="Cohen L."/>
        </authorList>
    </citation>
    <scope>NUCLEOTIDE SEQUENCE</scope>
    <source>
        <strain evidence="2">ATCC 50979</strain>
    </source>
</reference>
<evidence type="ECO:0000256" key="1">
    <source>
        <dbReference type="SAM" id="MobiDB-lite"/>
    </source>
</evidence>
<evidence type="ECO:0000313" key="2">
    <source>
        <dbReference type="EMBL" id="CAD9295596.1"/>
    </source>
</evidence>
<feature type="region of interest" description="Disordered" evidence="1">
    <location>
        <begin position="69"/>
        <end position="110"/>
    </location>
</feature>
<dbReference type="AlphaFoldDB" id="A0A7S1VCZ7"/>
<sequence length="110" mass="11877">MELNSPYPQMYDDGESSDLLGTSFVAGGGKNVVSDRVVHLLWKNCSCCSSSSDHALFLISEISFVSTSSSFRPVTPPSRPPLVHSQSGPSLNTPRCRDERLKDGSSMPCP</sequence>
<protein>
    <submittedName>
        <fullName evidence="2">Uncharacterized protein</fullName>
    </submittedName>
</protein>